<dbReference type="GeneID" id="36319425"/>
<protein>
    <submittedName>
        <fullName evidence="2">Uncharacterized protein</fullName>
    </submittedName>
</protein>
<dbReference type="OrthoDB" id="2199595at2759"/>
<dbReference type="VEuPathDB" id="MicrosporidiaDB:AAJ76_200051644"/>
<comment type="caution">
    <text evidence="2">The sequence shown here is derived from an EMBL/GenBank/DDBJ whole genome shotgun (WGS) entry which is preliminary data.</text>
</comment>
<accession>A0A0F9WUW1</accession>
<evidence type="ECO:0000313" key="2">
    <source>
        <dbReference type="EMBL" id="KKO76528.1"/>
    </source>
</evidence>
<evidence type="ECO:0000313" key="3">
    <source>
        <dbReference type="Proteomes" id="UP000034350"/>
    </source>
</evidence>
<gene>
    <name evidence="2" type="ORF">AAJ76_200051644</name>
</gene>
<feature type="coiled-coil region" evidence="1">
    <location>
        <begin position="71"/>
        <end position="98"/>
    </location>
</feature>
<evidence type="ECO:0000256" key="1">
    <source>
        <dbReference type="SAM" id="Coils"/>
    </source>
</evidence>
<name>A0A0F9WUW1_9MICR</name>
<sequence length="103" mass="12436">MDQNPNIEVIQESLEKDDLLNRLEKFSVFLDTLVYRITEEEMPEEDVSKIVDHIKLQKKIYEHAHNLYDTVKDENYEKEKAEANLNILKETLEEYSKFRNFQK</sequence>
<proteinExistence type="predicted"/>
<reference evidence="2 3" key="1">
    <citation type="journal article" date="2015" name="Environ. Microbiol.">
        <title>Genome analyses suggest the presence of polyploidy and recent human-driven expansions in eight global populations of the honeybee pathogen Nosema ceranae.</title>
        <authorList>
            <person name="Pelin A."/>
            <person name="Selman M."/>
            <person name="Aris-Brosou S."/>
            <person name="Farinelli L."/>
            <person name="Corradi N."/>
        </authorList>
    </citation>
    <scope>NUCLEOTIDE SEQUENCE [LARGE SCALE GENOMIC DNA]</scope>
    <source>
        <strain evidence="2 3">PA08 1199</strain>
    </source>
</reference>
<dbReference type="EMBL" id="JPQZ01000002">
    <property type="protein sequence ID" value="KKO76528.1"/>
    <property type="molecule type" value="Genomic_DNA"/>
</dbReference>
<keyword evidence="1" id="KW-0175">Coiled coil</keyword>
<dbReference type="AlphaFoldDB" id="A0A0F9WUW1"/>
<dbReference type="Proteomes" id="UP000034350">
    <property type="component" value="Unassembled WGS sequence"/>
</dbReference>
<dbReference type="RefSeq" id="XP_024332270.1">
    <property type="nucleotide sequence ID" value="XM_024474502.1"/>
</dbReference>
<organism evidence="2 3">
    <name type="scientific">Vairimorpha ceranae</name>
    <dbReference type="NCBI Taxonomy" id="40302"/>
    <lineage>
        <taxon>Eukaryota</taxon>
        <taxon>Fungi</taxon>
        <taxon>Fungi incertae sedis</taxon>
        <taxon>Microsporidia</taxon>
        <taxon>Nosematidae</taxon>
        <taxon>Vairimorpha</taxon>
    </lineage>
</organism>
<keyword evidence="3" id="KW-1185">Reference proteome</keyword>